<evidence type="ECO:0000313" key="11">
    <source>
        <dbReference type="Proteomes" id="UP000256253"/>
    </source>
</evidence>
<feature type="active site" description="Proton donor/acceptor" evidence="5">
    <location>
        <position position="471"/>
    </location>
</feature>
<dbReference type="PANTHER" id="PTHR46568">
    <property type="entry name" value="ALKYLDIHYDROXYACETONEPHOSPHATE SYNTHASE, PEROXISOMAL"/>
    <property type="match status" value="1"/>
</dbReference>
<keyword evidence="4" id="KW-0560">Oxidoreductase</keyword>
<evidence type="ECO:0000256" key="3">
    <source>
        <dbReference type="ARBA" id="ARBA00022827"/>
    </source>
</evidence>
<feature type="binding site" evidence="7">
    <location>
        <begin position="137"/>
        <end position="143"/>
    </location>
    <ligand>
        <name>FAD</name>
        <dbReference type="ChEBI" id="CHEBI:57692"/>
    </ligand>
</feature>
<dbReference type="AlphaFoldDB" id="A0A3D9USA3"/>
<accession>A0A3D9USA3</accession>
<dbReference type="InterPro" id="IPR036318">
    <property type="entry name" value="FAD-bd_PCMH-like_sf"/>
</dbReference>
<dbReference type="InterPro" id="IPR006094">
    <property type="entry name" value="Oxid_FAD_bind_N"/>
</dbReference>
<evidence type="ECO:0000256" key="1">
    <source>
        <dbReference type="ARBA" id="ARBA00008000"/>
    </source>
</evidence>
<evidence type="ECO:0000256" key="2">
    <source>
        <dbReference type="ARBA" id="ARBA00022630"/>
    </source>
</evidence>
<dbReference type="InterPro" id="IPR016167">
    <property type="entry name" value="FAD-bd_PCMH_sub1"/>
</dbReference>
<dbReference type="GO" id="GO:0016491">
    <property type="term" value="F:oxidoreductase activity"/>
    <property type="evidence" value="ECO:0007669"/>
    <property type="project" value="UniProtKB-KW"/>
</dbReference>
<proteinExistence type="inferred from homology"/>
<evidence type="ECO:0000256" key="6">
    <source>
        <dbReference type="PIRSR" id="PIRSR625650-2"/>
    </source>
</evidence>
<dbReference type="InterPro" id="IPR016166">
    <property type="entry name" value="FAD-bd_PCMH"/>
</dbReference>
<gene>
    <name evidence="10" type="ORF">DFJ65_3300</name>
</gene>
<protein>
    <submittedName>
        <fullName evidence="10">Alkyldihydroxyacetonephosphate synthase</fullName>
    </submittedName>
</protein>
<dbReference type="GO" id="GO:0008609">
    <property type="term" value="F:alkylglycerone-phosphate synthase activity"/>
    <property type="evidence" value="ECO:0007669"/>
    <property type="project" value="InterPro"/>
</dbReference>
<dbReference type="Gene3D" id="3.30.70.3450">
    <property type="match status" value="1"/>
</dbReference>
<evidence type="ECO:0000256" key="5">
    <source>
        <dbReference type="PIRSR" id="PIRSR625650-1"/>
    </source>
</evidence>
<dbReference type="Pfam" id="PF02913">
    <property type="entry name" value="FAD-oxidase_C"/>
    <property type="match status" value="1"/>
</dbReference>
<dbReference type="SUPFAM" id="SSF55103">
    <property type="entry name" value="FAD-linked oxidases, C-terminal domain"/>
    <property type="match status" value="1"/>
</dbReference>
<dbReference type="Gene3D" id="3.30.465.10">
    <property type="match status" value="1"/>
</dbReference>
<evidence type="ECO:0000256" key="8">
    <source>
        <dbReference type="PIRSR" id="PIRSR625650-4"/>
    </source>
</evidence>
<dbReference type="PANTHER" id="PTHR46568:SF1">
    <property type="entry name" value="ALKYLDIHYDROXYACETONEPHOSPHATE SYNTHASE, PEROXISOMAL"/>
    <property type="match status" value="1"/>
</dbReference>
<dbReference type="RefSeq" id="WP_115923939.1">
    <property type="nucleotide sequence ID" value="NZ_QTUA01000001.1"/>
</dbReference>
<comment type="cofactor">
    <cofactor evidence="7">
        <name>FAD</name>
        <dbReference type="ChEBI" id="CHEBI:57692"/>
    </cofactor>
</comment>
<dbReference type="Gene3D" id="3.30.43.10">
    <property type="entry name" value="Uridine Diphospho-n-acetylenolpyruvylglucosamine Reductase, domain 2"/>
    <property type="match status" value="1"/>
</dbReference>
<keyword evidence="11" id="KW-1185">Reference proteome</keyword>
<dbReference type="EMBL" id="QTUA01000001">
    <property type="protein sequence ID" value="REF32197.1"/>
    <property type="molecule type" value="Genomic_DNA"/>
</dbReference>
<evidence type="ECO:0000313" key="10">
    <source>
        <dbReference type="EMBL" id="REF32197.1"/>
    </source>
</evidence>
<feature type="domain" description="FAD-binding PCMH-type" evidence="9">
    <location>
        <begin position="105"/>
        <end position="286"/>
    </location>
</feature>
<evidence type="ECO:0000259" key="9">
    <source>
        <dbReference type="PROSITE" id="PS51387"/>
    </source>
</evidence>
<dbReference type="InterPro" id="IPR004113">
    <property type="entry name" value="FAD-bd_oxidored_4_C"/>
</dbReference>
<evidence type="ECO:0000256" key="7">
    <source>
        <dbReference type="PIRSR" id="PIRSR625650-3"/>
    </source>
</evidence>
<dbReference type="GO" id="GO:0008610">
    <property type="term" value="P:lipid biosynthetic process"/>
    <property type="evidence" value="ECO:0007669"/>
    <property type="project" value="InterPro"/>
</dbReference>
<sequence length="569" mass="60747">MDVTLQQVQRSVWWGWGDPANAAPLPVHARRMLDERLGARSSTTNHPPVQLDSIEVPESRVGDRLRSALIDAVGAEHLLDSAADRILRAGGKSYPDLVRVRTGHLPYVPDAVALPSTHREVADVVAACVAHDAAVVPFGGGTSVVAGLTATGEQRAVVSLDLRRLAGLIRLDEHDHTATFHAGTMAIDAETALRARGFTLGHFPQSYQQASLGGFVATRSAGQSSSGYGRIDDMVDGVRGVTPTGEFEFGSRSPASAAGPRLLDVMVGSEGALGVLTEVTLRVVEAPQVTRHTAVAFPDFDSAATALRELVQQLGHDQQPDVTRVSDAVETEVSLGLAGRSGKALQRYLAVRGLEAPCLTILLWHDATDERAKHRQRRAQQILKRNGAVTLPAKIARGWEHGRFSAPYLRDELITRGVFVETLETATHWSNIAAVHRRVGGAIADALDAGGTPGVVQCHISHVYPSGASLYFTYLAAEADDALDQWQTVKTAASEAIVAAGATITHHHAVGRDHRRYLADEIGEIGVRMLRALKNELDPGDTMNPCVLIPDTTSQKVPTSTGATTEAPS</sequence>
<evidence type="ECO:0000256" key="4">
    <source>
        <dbReference type="ARBA" id="ARBA00023002"/>
    </source>
</evidence>
<reference evidence="10 11" key="1">
    <citation type="submission" date="2018-08" db="EMBL/GenBank/DDBJ databases">
        <title>Sequencing the genomes of 1000 actinobacteria strains.</title>
        <authorList>
            <person name="Klenk H.-P."/>
        </authorList>
    </citation>
    <scope>NUCLEOTIDE SEQUENCE [LARGE SCALE GENOMIC DNA]</scope>
    <source>
        <strain evidence="10 11">DSM 22967</strain>
    </source>
</reference>
<comment type="caution">
    <text evidence="10">The sequence shown here is derived from an EMBL/GenBank/DDBJ whole genome shotgun (WGS) entry which is preliminary data.</text>
</comment>
<dbReference type="SUPFAM" id="SSF56176">
    <property type="entry name" value="FAD-binding/transporter-associated domain-like"/>
    <property type="match status" value="1"/>
</dbReference>
<dbReference type="Pfam" id="PF01565">
    <property type="entry name" value="FAD_binding_4"/>
    <property type="match status" value="1"/>
</dbReference>
<dbReference type="GO" id="GO:0071949">
    <property type="term" value="F:FAD binding"/>
    <property type="evidence" value="ECO:0007669"/>
    <property type="project" value="InterPro"/>
</dbReference>
<dbReference type="PROSITE" id="PS51387">
    <property type="entry name" value="FAD_PCMH"/>
    <property type="match status" value="1"/>
</dbReference>
<comment type="similarity">
    <text evidence="1">Belongs to the FAD-binding oxidoreductase/transferase type 4 family.</text>
</comment>
<dbReference type="Proteomes" id="UP000256253">
    <property type="component" value="Unassembled WGS sequence"/>
</dbReference>
<feature type="site" description="Important for enzyme activity" evidence="8">
    <location>
        <position position="324"/>
    </location>
</feature>
<keyword evidence="2" id="KW-0285">Flavoprotein</keyword>
<dbReference type="InterPro" id="IPR016164">
    <property type="entry name" value="FAD-linked_Oxase-like_C"/>
</dbReference>
<name>A0A3D9USA3_9MICO</name>
<dbReference type="InterPro" id="IPR025650">
    <property type="entry name" value="Alkyl-DHAP_Synthase"/>
</dbReference>
<keyword evidence="3 7" id="KW-0274">FAD</keyword>
<dbReference type="Gene3D" id="3.30.300.330">
    <property type="match status" value="1"/>
</dbReference>
<dbReference type="InterPro" id="IPR016169">
    <property type="entry name" value="FAD-bd_PCMH_sub2"/>
</dbReference>
<feature type="binding site" evidence="6">
    <location>
        <position position="410"/>
    </location>
    <ligand>
        <name>substrate</name>
    </ligand>
</feature>
<dbReference type="OrthoDB" id="9811557at2"/>
<organism evidence="10 11">
    <name type="scientific">Calidifontibacter indicus</name>
    <dbReference type="NCBI Taxonomy" id="419650"/>
    <lineage>
        <taxon>Bacteria</taxon>
        <taxon>Bacillati</taxon>
        <taxon>Actinomycetota</taxon>
        <taxon>Actinomycetes</taxon>
        <taxon>Micrococcales</taxon>
        <taxon>Dermacoccaceae</taxon>
        <taxon>Calidifontibacter</taxon>
    </lineage>
</organism>